<evidence type="ECO:0000313" key="3">
    <source>
        <dbReference type="Proteomes" id="UP001152759"/>
    </source>
</evidence>
<keyword evidence="3" id="KW-1185">Reference proteome</keyword>
<protein>
    <submittedName>
        <fullName evidence="2">Uncharacterized protein</fullName>
    </submittedName>
</protein>
<dbReference type="EMBL" id="OU963868">
    <property type="protein sequence ID" value="CAH0392896.1"/>
    <property type="molecule type" value="Genomic_DNA"/>
</dbReference>
<proteinExistence type="predicted"/>
<name>A0A9P0F7Y5_BEMTA</name>
<feature type="region of interest" description="Disordered" evidence="1">
    <location>
        <begin position="51"/>
        <end position="273"/>
    </location>
</feature>
<evidence type="ECO:0000313" key="2">
    <source>
        <dbReference type="EMBL" id="CAH0392896.1"/>
    </source>
</evidence>
<evidence type="ECO:0000256" key="1">
    <source>
        <dbReference type="SAM" id="MobiDB-lite"/>
    </source>
</evidence>
<reference evidence="2" key="1">
    <citation type="submission" date="2021-12" db="EMBL/GenBank/DDBJ databases">
        <authorList>
            <person name="King R."/>
        </authorList>
    </citation>
    <scope>NUCLEOTIDE SEQUENCE</scope>
</reference>
<feature type="compositionally biased region" description="Polar residues" evidence="1">
    <location>
        <begin position="109"/>
        <end position="120"/>
    </location>
</feature>
<gene>
    <name evidence="2" type="ORF">BEMITA_LOCUS11357</name>
</gene>
<feature type="compositionally biased region" description="Basic and acidic residues" evidence="1">
    <location>
        <begin position="153"/>
        <end position="174"/>
    </location>
</feature>
<dbReference type="AlphaFoldDB" id="A0A9P0F7Y5"/>
<feature type="compositionally biased region" description="Basic and acidic residues" evidence="1">
    <location>
        <begin position="121"/>
        <end position="140"/>
    </location>
</feature>
<accession>A0A9P0F7Y5</accession>
<feature type="compositionally biased region" description="Polar residues" evidence="1">
    <location>
        <begin position="175"/>
        <end position="184"/>
    </location>
</feature>
<organism evidence="2 3">
    <name type="scientific">Bemisia tabaci</name>
    <name type="common">Sweetpotato whitefly</name>
    <name type="synonym">Aleurodes tabaci</name>
    <dbReference type="NCBI Taxonomy" id="7038"/>
    <lineage>
        <taxon>Eukaryota</taxon>
        <taxon>Metazoa</taxon>
        <taxon>Ecdysozoa</taxon>
        <taxon>Arthropoda</taxon>
        <taxon>Hexapoda</taxon>
        <taxon>Insecta</taxon>
        <taxon>Pterygota</taxon>
        <taxon>Neoptera</taxon>
        <taxon>Paraneoptera</taxon>
        <taxon>Hemiptera</taxon>
        <taxon>Sternorrhyncha</taxon>
        <taxon>Aleyrodoidea</taxon>
        <taxon>Aleyrodidae</taxon>
        <taxon>Aleyrodinae</taxon>
        <taxon>Bemisia</taxon>
    </lineage>
</organism>
<feature type="compositionally biased region" description="Polar residues" evidence="1">
    <location>
        <begin position="141"/>
        <end position="152"/>
    </location>
</feature>
<dbReference type="Proteomes" id="UP001152759">
    <property type="component" value="Chromosome 7"/>
</dbReference>
<dbReference type="KEGG" id="btab:109035366"/>
<feature type="compositionally biased region" description="Basic and acidic residues" evidence="1">
    <location>
        <begin position="244"/>
        <end position="273"/>
    </location>
</feature>
<feature type="compositionally biased region" description="Basic and acidic residues" evidence="1">
    <location>
        <begin position="185"/>
        <end position="234"/>
    </location>
</feature>
<feature type="compositionally biased region" description="Basic and acidic residues" evidence="1">
    <location>
        <begin position="51"/>
        <end position="108"/>
    </location>
</feature>
<sequence>MPHGICILKSSDYERRHQLLKQPIMGAIKVVYLVTLSVLLLDIACVDARANKRADAHSDERSVTSGNKRTDAHPDERSSTGGNKRADAHSDERSGTSVNKRLDAHSDEQSNTSSNKSVDAQSDKRSGTSGNKRLDAHSDEQSNTSSNESVDTQSDKRSGTSGNKRLDARSDERSNTSSNKSVDTQSDKRSGAGGTKRVDAHSDERPNASSNKRVDAHSDERPNASSNKRVDAQSDKGSVASANKRADARSDESVDDKSSELQDERSSSDMRPELGDMILQQLDKTNEELASSADRRKDQVPKFLEKVNSWAQTLDDMLQMKQSLNRSLTFAEGKINAAYKEAKDKLCGHHKTVKGYLELFPPADPEVAKLITSYGKKGTQQGLVVKKLDELLNQLQGLLARYGRHKSPEESEDPTTLDKWKAYFMRKSREAQATFSIEIDNIKESARSVLEALSNAIIISNNLKTAPKGGLELKNSKDKAAFLRMVSQLDTKLGCSGNQKK</sequence>